<dbReference type="PROSITE" id="PS50280">
    <property type="entry name" value="SET"/>
    <property type="match status" value="1"/>
</dbReference>
<organism evidence="2">
    <name type="scientific">marine metagenome</name>
    <dbReference type="NCBI Taxonomy" id="408172"/>
    <lineage>
        <taxon>unclassified sequences</taxon>
        <taxon>metagenomes</taxon>
        <taxon>ecological metagenomes</taxon>
    </lineage>
</organism>
<name>A0A382B2L4_9ZZZZ</name>
<evidence type="ECO:0000313" key="2">
    <source>
        <dbReference type="EMBL" id="SVB07844.1"/>
    </source>
</evidence>
<proteinExistence type="predicted"/>
<dbReference type="EMBL" id="UINC01027864">
    <property type="protein sequence ID" value="SVB07844.1"/>
    <property type="molecule type" value="Genomic_DNA"/>
</dbReference>
<dbReference type="AlphaFoldDB" id="A0A382B2L4"/>
<dbReference type="PIRSF" id="PIRSF022536">
    <property type="entry name" value="A612L_SET"/>
    <property type="match status" value="1"/>
</dbReference>
<accession>A0A382B2L4</accession>
<evidence type="ECO:0000259" key="1">
    <source>
        <dbReference type="PROSITE" id="PS50280"/>
    </source>
</evidence>
<feature type="domain" description="SET" evidence="1">
    <location>
        <begin position="9"/>
        <end position="118"/>
    </location>
</feature>
<dbReference type="GO" id="GO:0062122">
    <property type="term" value="F:histone H3K37 methyltransferase activity"/>
    <property type="evidence" value="ECO:0007669"/>
    <property type="project" value="InterPro"/>
</dbReference>
<dbReference type="InterPro" id="IPR009207">
    <property type="entry name" value="SET7_MeTrfase"/>
</dbReference>
<dbReference type="Gene3D" id="2.170.270.10">
    <property type="entry name" value="SET domain"/>
    <property type="match status" value="1"/>
</dbReference>
<gene>
    <name evidence="2" type="ORF">METZ01_LOCUS160698</name>
</gene>
<dbReference type="SUPFAM" id="SSF82199">
    <property type="entry name" value="SET domain"/>
    <property type="match status" value="1"/>
</dbReference>
<dbReference type="Pfam" id="PF00856">
    <property type="entry name" value="SET"/>
    <property type="match status" value="1"/>
</dbReference>
<sequence length="128" mass="15263">MKNRLFHSDKIEVRKSDIDGYGVFAKEDLKKNELLEECHYIEVGRDGDVDRYKFNWPKKETGPYDKFTIPLGFGCIYNSVVEKDKANADWITDLNNDIYIFRTTKDIQKEEEILIDYSHLKDIFYCYE</sequence>
<protein>
    <recommendedName>
        <fullName evidence="1">SET domain-containing protein</fullName>
    </recommendedName>
</protein>
<dbReference type="InterPro" id="IPR046341">
    <property type="entry name" value="SET_dom_sf"/>
</dbReference>
<dbReference type="InterPro" id="IPR001214">
    <property type="entry name" value="SET_dom"/>
</dbReference>
<reference evidence="2" key="1">
    <citation type="submission" date="2018-05" db="EMBL/GenBank/DDBJ databases">
        <authorList>
            <person name="Lanie J.A."/>
            <person name="Ng W.-L."/>
            <person name="Kazmierczak K.M."/>
            <person name="Andrzejewski T.M."/>
            <person name="Davidsen T.M."/>
            <person name="Wayne K.J."/>
            <person name="Tettelin H."/>
            <person name="Glass J.I."/>
            <person name="Rusch D."/>
            <person name="Podicherti R."/>
            <person name="Tsui H.-C.T."/>
            <person name="Winkler M.E."/>
        </authorList>
    </citation>
    <scope>NUCLEOTIDE SEQUENCE</scope>
</reference>